<evidence type="ECO:0000259" key="9">
    <source>
        <dbReference type="Pfam" id="PF04552"/>
    </source>
</evidence>
<dbReference type="GO" id="GO:0001216">
    <property type="term" value="F:DNA-binding transcription activator activity"/>
    <property type="evidence" value="ECO:0007669"/>
    <property type="project" value="InterPro"/>
</dbReference>
<keyword evidence="5" id="KW-0805">Transcription regulation</keyword>
<protein>
    <submittedName>
        <fullName evidence="11">RNA polymerase sigma-54 factor</fullName>
    </submittedName>
</protein>
<dbReference type="Proteomes" id="UP000520814">
    <property type="component" value="Unassembled WGS sequence"/>
</dbReference>
<dbReference type="PRINTS" id="PR00045">
    <property type="entry name" value="SIGMA54FCT"/>
</dbReference>
<dbReference type="InterPro" id="IPR000394">
    <property type="entry name" value="RNA_pol_sigma_54"/>
</dbReference>
<dbReference type="Pfam" id="PF04963">
    <property type="entry name" value="Sigma54_CBD"/>
    <property type="match status" value="1"/>
</dbReference>
<dbReference type="GO" id="GO:0003677">
    <property type="term" value="F:DNA binding"/>
    <property type="evidence" value="ECO:0007669"/>
    <property type="project" value="UniProtKB-KW"/>
</dbReference>
<comment type="similarity">
    <text evidence="1">Belongs to the sigma-54 factor family.</text>
</comment>
<dbReference type="PROSITE" id="PS50044">
    <property type="entry name" value="SIGMA54_3"/>
    <property type="match status" value="1"/>
</dbReference>
<dbReference type="AlphaFoldDB" id="A0A7W9SNW5"/>
<dbReference type="Gene3D" id="1.10.10.60">
    <property type="entry name" value="Homeodomain-like"/>
    <property type="match status" value="1"/>
</dbReference>
<dbReference type="PROSITE" id="PS00718">
    <property type="entry name" value="SIGMA54_2"/>
    <property type="match status" value="1"/>
</dbReference>
<dbReference type="RefSeq" id="WP_184193064.1">
    <property type="nucleotide sequence ID" value="NZ_JACHGW010000001.1"/>
</dbReference>
<dbReference type="GO" id="GO:0000428">
    <property type="term" value="C:DNA-directed RNA polymerase complex"/>
    <property type="evidence" value="ECO:0007669"/>
    <property type="project" value="UniProtKB-KW"/>
</dbReference>
<dbReference type="Pfam" id="PF04552">
    <property type="entry name" value="Sigma54_DBD"/>
    <property type="match status" value="1"/>
</dbReference>
<keyword evidence="3" id="KW-0808">Transferase</keyword>
<evidence type="ECO:0000256" key="1">
    <source>
        <dbReference type="ARBA" id="ARBA00008798"/>
    </source>
</evidence>
<evidence type="ECO:0000313" key="12">
    <source>
        <dbReference type="Proteomes" id="UP000520814"/>
    </source>
</evidence>
<name>A0A7W9SNW5_ARMRO</name>
<keyword evidence="4" id="KW-0548">Nucleotidyltransferase</keyword>
<keyword evidence="7" id="KW-0238">DNA-binding</keyword>
<dbReference type="GO" id="GO:0006352">
    <property type="term" value="P:DNA-templated transcription initiation"/>
    <property type="evidence" value="ECO:0007669"/>
    <property type="project" value="InterPro"/>
</dbReference>
<evidence type="ECO:0000259" key="10">
    <source>
        <dbReference type="Pfam" id="PF04963"/>
    </source>
</evidence>
<sequence>MRLSQTLEARQHQTQRIDPRQILASEILAWTTEELEAAIERELAENPALEAQENESFSALSNTQATAEPLSLTIAIGGKNDTATAAENTAPALQVMGGGLDDEDPLDRVASNTTLREHLRSQVGQVKAGVPLELLRYLIENVDDRGYLIGDLDEMMERFRLTRTGLEDAVKALQSMDPAGVGARDLRECLLLQIDYLEQTGEGHALARRILTRCWDELVARREDRIATRLKVSPSEVSRAVRFLQQALSPYPGALFRPSDHRAAASAPVVKPDILFLRTEAGIVVELARDFEQLVSVAPLWKRLADGSETHSDEAMRRYIRDHVDRAQSFMAGVSRRGRTLRAIAREIARVQQGYLETRNRAFLKPLTRQALAEKLKLDESVISRAVADKWAQLPSGEIIPLDAFFGNSQAVREALLNLISSESPSNPYSDDEIAAILTEQGFPLARRTVAKYRGIERILPARLRKRKAA</sequence>
<dbReference type="Pfam" id="PF00309">
    <property type="entry name" value="Sigma54_AID"/>
    <property type="match status" value="1"/>
</dbReference>
<proteinExistence type="inferred from homology"/>
<reference evidence="11 12" key="1">
    <citation type="submission" date="2020-08" db="EMBL/GenBank/DDBJ databases">
        <title>Genomic Encyclopedia of Type Strains, Phase IV (KMG-IV): sequencing the most valuable type-strain genomes for metagenomic binning, comparative biology and taxonomic classification.</title>
        <authorList>
            <person name="Goeker M."/>
        </authorList>
    </citation>
    <scope>NUCLEOTIDE SEQUENCE [LARGE SCALE GENOMIC DNA]</scope>
    <source>
        <strain evidence="11 12">DSM 23562</strain>
    </source>
</reference>
<keyword evidence="12" id="KW-1185">Reference proteome</keyword>
<dbReference type="GO" id="GO:0016779">
    <property type="term" value="F:nucleotidyltransferase activity"/>
    <property type="evidence" value="ECO:0007669"/>
    <property type="project" value="UniProtKB-KW"/>
</dbReference>
<evidence type="ECO:0000256" key="7">
    <source>
        <dbReference type="ARBA" id="ARBA00023125"/>
    </source>
</evidence>
<comment type="caution">
    <text evidence="11">The sequence shown here is derived from an EMBL/GenBank/DDBJ whole genome shotgun (WGS) entry which is preliminary data.</text>
</comment>
<keyword evidence="8" id="KW-0804">Transcription</keyword>
<dbReference type="PANTHER" id="PTHR32248:SF4">
    <property type="entry name" value="RNA POLYMERASE SIGMA-54 FACTOR"/>
    <property type="match status" value="1"/>
</dbReference>
<evidence type="ECO:0000256" key="3">
    <source>
        <dbReference type="ARBA" id="ARBA00022679"/>
    </source>
</evidence>
<feature type="domain" description="RNA polymerase sigma factor 54 core-binding" evidence="10">
    <location>
        <begin position="108"/>
        <end position="291"/>
    </location>
</feature>
<gene>
    <name evidence="11" type="ORF">HNQ39_001225</name>
</gene>
<feature type="domain" description="RNA polymerase sigma factor 54 DNA-binding" evidence="9">
    <location>
        <begin position="318"/>
        <end position="467"/>
    </location>
</feature>
<dbReference type="PIRSF" id="PIRSF000774">
    <property type="entry name" value="RpoN"/>
    <property type="match status" value="1"/>
</dbReference>
<evidence type="ECO:0000256" key="2">
    <source>
        <dbReference type="ARBA" id="ARBA00022478"/>
    </source>
</evidence>
<dbReference type="Gene3D" id="1.10.10.1330">
    <property type="entry name" value="RNA polymerase sigma-54 factor, core-binding domain"/>
    <property type="match status" value="1"/>
</dbReference>
<evidence type="ECO:0000256" key="8">
    <source>
        <dbReference type="ARBA" id="ARBA00023163"/>
    </source>
</evidence>
<evidence type="ECO:0000256" key="6">
    <source>
        <dbReference type="ARBA" id="ARBA00023082"/>
    </source>
</evidence>
<dbReference type="InterPro" id="IPR007634">
    <property type="entry name" value="RNA_pol_sigma_54_DNA-bd"/>
</dbReference>
<dbReference type="EMBL" id="JACHGW010000001">
    <property type="protein sequence ID" value="MBB6049463.1"/>
    <property type="molecule type" value="Genomic_DNA"/>
</dbReference>
<dbReference type="InterPro" id="IPR007046">
    <property type="entry name" value="RNA_pol_sigma_54_core-bd"/>
</dbReference>
<accession>A0A7W9SNW5</accession>
<evidence type="ECO:0000313" key="11">
    <source>
        <dbReference type="EMBL" id="MBB6049463.1"/>
    </source>
</evidence>
<dbReference type="GO" id="GO:0016987">
    <property type="term" value="F:sigma factor activity"/>
    <property type="evidence" value="ECO:0007669"/>
    <property type="project" value="UniProtKB-KW"/>
</dbReference>
<keyword evidence="6" id="KW-0731">Sigma factor</keyword>
<organism evidence="11 12">
    <name type="scientific">Armatimonas rosea</name>
    <dbReference type="NCBI Taxonomy" id="685828"/>
    <lineage>
        <taxon>Bacteria</taxon>
        <taxon>Bacillati</taxon>
        <taxon>Armatimonadota</taxon>
        <taxon>Armatimonadia</taxon>
        <taxon>Armatimonadales</taxon>
        <taxon>Armatimonadaceae</taxon>
        <taxon>Armatimonas</taxon>
    </lineage>
</organism>
<evidence type="ECO:0000256" key="4">
    <source>
        <dbReference type="ARBA" id="ARBA00022695"/>
    </source>
</evidence>
<dbReference type="PANTHER" id="PTHR32248">
    <property type="entry name" value="RNA POLYMERASE SIGMA-54 FACTOR"/>
    <property type="match status" value="1"/>
</dbReference>
<keyword evidence="2" id="KW-0240">DNA-directed RNA polymerase</keyword>
<evidence type="ECO:0000256" key="5">
    <source>
        <dbReference type="ARBA" id="ARBA00023015"/>
    </source>
</evidence>
<dbReference type="InterPro" id="IPR038709">
    <property type="entry name" value="RpoN_core-bd_sf"/>
</dbReference>